<dbReference type="eggNOG" id="KOG0738">
    <property type="taxonomic scope" value="Eukaryota"/>
</dbReference>
<keyword evidence="1 3" id="KW-0547">Nucleotide-binding</keyword>
<dbReference type="FunFam" id="3.40.50.300:FF:000159">
    <property type="entry name" value="Katanin p60 ATPase-containing subunit A1"/>
    <property type="match status" value="1"/>
</dbReference>
<dbReference type="OMA" id="DRINETW"/>
<evidence type="ECO:0000256" key="2">
    <source>
        <dbReference type="ARBA" id="ARBA00022840"/>
    </source>
</evidence>
<dbReference type="Proteomes" id="UP000002729">
    <property type="component" value="Unassembled WGS sequence"/>
</dbReference>
<dbReference type="Gene3D" id="1.10.8.60">
    <property type="match status" value="1"/>
</dbReference>
<feature type="non-terminal residue" evidence="5">
    <location>
        <position position="1"/>
    </location>
</feature>
<dbReference type="RefSeq" id="XP_009035563.1">
    <property type="nucleotide sequence ID" value="XM_009037315.1"/>
</dbReference>
<dbReference type="Pfam" id="PF09336">
    <property type="entry name" value="Vps4_C"/>
    <property type="match status" value="1"/>
</dbReference>
<dbReference type="InterPro" id="IPR041569">
    <property type="entry name" value="AAA_lid_3"/>
</dbReference>
<name>F0Y5I7_AURAN</name>
<proteinExistence type="inferred from homology"/>
<dbReference type="InterPro" id="IPR015415">
    <property type="entry name" value="Spast_Vps4_C"/>
</dbReference>
<evidence type="ECO:0000256" key="3">
    <source>
        <dbReference type="RuleBase" id="RU003651"/>
    </source>
</evidence>
<dbReference type="AlphaFoldDB" id="F0Y5I7"/>
<dbReference type="SUPFAM" id="SSF52540">
    <property type="entry name" value="P-loop containing nucleoside triphosphate hydrolases"/>
    <property type="match status" value="1"/>
</dbReference>
<organism evidence="6">
    <name type="scientific">Aureococcus anophagefferens</name>
    <name type="common">Harmful bloom alga</name>
    <dbReference type="NCBI Taxonomy" id="44056"/>
    <lineage>
        <taxon>Eukaryota</taxon>
        <taxon>Sar</taxon>
        <taxon>Stramenopiles</taxon>
        <taxon>Ochrophyta</taxon>
        <taxon>Pelagophyceae</taxon>
        <taxon>Pelagomonadales</taxon>
        <taxon>Pelagomonadaceae</taxon>
        <taxon>Aureococcus</taxon>
    </lineage>
</organism>
<dbReference type="OrthoDB" id="191529at2759"/>
<protein>
    <recommendedName>
        <fullName evidence="4">AAA+ ATPase domain-containing protein</fullName>
    </recommendedName>
</protein>
<dbReference type="Pfam" id="PF17862">
    <property type="entry name" value="AAA_lid_3"/>
    <property type="match status" value="1"/>
</dbReference>
<comment type="similarity">
    <text evidence="3">Belongs to the AAA ATPase family.</text>
</comment>
<dbReference type="GO" id="GO:0015630">
    <property type="term" value="C:microtubule cytoskeleton"/>
    <property type="evidence" value="ECO:0007669"/>
    <property type="project" value="TreeGrafter"/>
</dbReference>
<dbReference type="InterPro" id="IPR050304">
    <property type="entry name" value="MT-severing_AAA_ATPase"/>
</dbReference>
<dbReference type="EMBL" id="GL833125">
    <property type="protein sequence ID" value="EGB09499.1"/>
    <property type="molecule type" value="Genomic_DNA"/>
</dbReference>
<dbReference type="PROSITE" id="PS00674">
    <property type="entry name" value="AAA"/>
    <property type="match status" value="1"/>
</dbReference>
<evidence type="ECO:0000313" key="6">
    <source>
        <dbReference type="Proteomes" id="UP000002729"/>
    </source>
</evidence>
<dbReference type="Gene3D" id="3.40.50.300">
    <property type="entry name" value="P-loop containing nucleotide triphosphate hydrolases"/>
    <property type="match status" value="1"/>
</dbReference>
<dbReference type="GO" id="GO:0005524">
    <property type="term" value="F:ATP binding"/>
    <property type="evidence" value="ECO:0007669"/>
    <property type="project" value="UniProtKB-KW"/>
</dbReference>
<dbReference type="InterPro" id="IPR027417">
    <property type="entry name" value="P-loop_NTPase"/>
</dbReference>
<dbReference type="Pfam" id="PF00004">
    <property type="entry name" value="AAA"/>
    <property type="match status" value="1"/>
</dbReference>
<accession>F0Y5I7</accession>
<feature type="domain" description="AAA+ ATPase" evidence="4">
    <location>
        <begin position="36"/>
        <end position="172"/>
    </location>
</feature>
<sequence length="282" mass="29739">VTMDDVVGLEAAKGALNEAVVLPMLVPELFTGIRSPWRGVLLFGPPGTGKTLLAKAAAGVEGATFFNVSAATLASKHRGESEKLVRALFARARGEDRGVVFFDEVDALCARRGGDGEHEASRRLKTELLTQLDGVRGAAERVTVLAATNRPWDLDDAVLRRLERRVHVPPPGPAGREALLRLSLEGTKHAMSDADVAALAARAEGYSGADVVLACREASMMPMRRLIDGVDPADLAAVAADLDNEPVSLADFSAAFASTKPSITPADVDKHLAWAARFGAGN</sequence>
<dbReference type="PANTHER" id="PTHR23074">
    <property type="entry name" value="AAA DOMAIN-CONTAINING"/>
    <property type="match status" value="1"/>
</dbReference>
<evidence type="ECO:0000259" key="4">
    <source>
        <dbReference type="SMART" id="SM00382"/>
    </source>
</evidence>
<evidence type="ECO:0000256" key="1">
    <source>
        <dbReference type="ARBA" id="ARBA00022741"/>
    </source>
</evidence>
<reference evidence="5 6" key="1">
    <citation type="journal article" date="2011" name="Proc. Natl. Acad. Sci. U.S.A.">
        <title>Niche of harmful alga Aureococcus anophagefferens revealed through ecogenomics.</title>
        <authorList>
            <person name="Gobler C.J."/>
            <person name="Berry D.L."/>
            <person name="Dyhrman S.T."/>
            <person name="Wilhelm S.W."/>
            <person name="Salamov A."/>
            <person name="Lobanov A.V."/>
            <person name="Zhang Y."/>
            <person name="Collier J.L."/>
            <person name="Wurch L.L."/>
            <person name="Kustka A.B."/>
            <person name="Dill B.D."/>
            <person name="Shah M."/>
            <person name="VerBerkmoes N.C."/>
            <person name="Kuo A."/>
            <person name="Terry A."/>
            <person name="Pangilinan J."/>
            <person name="Lindquist E.A."/>
            <person name="Lucas S."/>
            <person name="Paulsen I.T."/>
            <person name="Hattenrath-Lehmann T.K."/>
            <person name="Talmage S.C."/>
            <person name="Walker E.A."/>
            <person name="Koch F."/>
            <person name="Burson A.M."/>
            <person name="Marcoval M.A."/>
            <person name="Tang Y.Z."/>
            <person name="Lecleir G.R."/>
            <person name="Coyne K.J."/>
            <person name="Berg G.M."/>
            <person name="Bertrand E.M."/>
            <person name="Saito M.A."/>
            <person name="Gladyshev V.N."/>
            <person name="Grigoriev I.V."/>
        </authorList>
    </citation>
    <scope>NUCLEOTIDE SEQUENCE [LARGE SCALE GENOMIC DNA]</scope>
    <source>
        <strain evidence="6">CCMP 1984</strain>
    </source>
</reference>
<dbReference type="GeneID" id="20219858"/>
<keyword evidence="6" id="KW-1185">Reference proteome</keyword>
<dbReference type="InterPro" id="IPR003593">
    <property type="entry name" value="AAA+_ATPase"/>
</dbReference>
<gene>
    <name evidence="5" type="ORF">AURANDRAFT_24084</name>
</gene>
<dbReference type="KEGG" id="aaf:AURANDRAFT_24084"/>
<dbReference type="GO" id="GO:0051013">
    <property type="term" value="P:microtubule severing"/>
    <property type="evidence" value="ECO:0007669"/>
    <property type="project" value="TreeGrafter"/>
</dbReference>
<dbReference type="InParanoid" id="F0Y5I7"/>
<dbReference type="PANTHER" id="PTHR23074:SF19">
    <property type="entry name" value="KATANIN P60 ATPASE-CONTAINING SUBUNIT A1"/>
    <property type="match status" value="1"/>
</dbReference>
<keyword evidence="2 3" id="KW-0067">ATP-binding</keyword>
<dbReference type="GO" id="GO:0016887">
    <property type="term" value="F:ATP hydrolysis activity"/>
    <property type="evidence" value="ECO:0007669"/>
    <property type="project" value="InterPro"/>
</dbReference>
<evidence type="ECO:0000313" key="5">
    <source>
        <dbReference type="EMBL" id="EGB09499.1"/>
    </source>
</evidence>
<dbReference type="InterPro" id="IPR003960">
    <property type="entry name" value="ATPase_AAA_CS"/>
</dbReference>
<dbReference type="SMART" id="SM00382">
    <property type="entry name" value="AAA"/>
    <property type="match status" value="1"/>
</dbReference>
<dbReference type="InterPro" id="IPR003959">
    <property type="entry name" value="ATPase_AAA_core"/>
</dbReference>